<organism evidence="2 3">
    <name type="scientific">Vibrio europaeus</name>
    <dbReference type="NCBI Taxonomy" id="300876"/>
    <lineage>
        <taxon>Bacteria</taxon>
        <taxon>Pseudomonadati</taxon>
        <taxon>Pseudomonadota</taxon>
        <taxon>Gammaproteobacteria</taxon>
        <taxon>Vibrionales</taxon>
        <taxon>Vibrionaceae</taxon>
        <taxon>Vibrio</taxon>
        <taxon>Vibrio oreintalis group</taxon>
    </lineage>
</organism>
<feature type="compositionally biased region" description="Basic and acidic residues" evidence="1">
    <location>
        <begin position="22"/>
        <end position="40"/>
    </location>
</feature>
<protein>
    <submittedName>
        <fullName evidence="2">Uncharacterized protein</fullName>
    </submittedName>
</protein>
<accession>A0AAE7DXT9</accession>
<evidence type="ECO:0000256" key="1">
    <source>
        <dbReference type="SAM" id="MobiDB-lite"/>
    </source>
</evidence>
<evidence type="ECO:0000313" key="2">
    <source>
        <dbReference type="EMBL" id="QJY38242.1"/>
    </source>
</evidence>
<reference evidence="2 3" key="1">
    <citation type="submission" date="2020-05" db="EMBL/GenBank/DDBJ databases">
        <title>First description outside Europe of the emergent pathogen for shellfish aquaculture Vibrio europaeus.</title>
        <authorList>
            <person name="Dubert J."/>
            <person name="Rojas R."/>
        </authorList>
    </citation>
    <scope>NUCLEOTIDE SEQUENCE [LARGE SCALE GENOMIC DNA]</scope>
    <source>
        <strain evidence="2 3">NPI-1</strain>
    </source>
</reference>
<feature type="region of interest" description="Disordered" evidence="1">
    <location>
        <begin position="1"/>
        <end position="40"/>
    </location>
</feature>
<proteinExistence type="predicted"/>
<dbReference type="EMBL" id="CP053543">
    <property type="protein sequence ID" value="QJY38242.1"/>
    <property type="molecule type" value="Genomic_DNA"/>
</dbReference>
<gene>
    <name evidence="2" type="ORF">HOO69_24720</name>
</gene>
<name>A0AAE7DXT9_9VIBR</name>
<dbReference type="AlphaFoldDB" id="A0AAE7DXT9"/>
<evidence type="ECO:0000313" key="3">
    <source>
        <dbReference type="Proteomes" id="UP000501443"/>
    </source>
</evidence>
<dbReference type="RefSeq" id="WP_171802566.1">
    <property type="nucleotide sequence ID" value="NZ_CP053543.1"/>
</dbReference>
<sequence>MRYESAPIAPEVRQQTTTERAATQRRERQEELRHTASDEKRWAENRRRVISKREKAEKKKEGLASYLDGALKLMGKTRNDFKSDIPKGPHRKYYRGDLDMYPPSLPDSYPDLDERLSSIIRHTSRTSGSAGEVQSLTSNAYVAHKFAQSRGGTVYEVDASEGLFMSAGDIIFAHGDRLVNLGYIRAGTLRSAVEHFYQDGESEYFWMGRR</sequence>
<dbReference type="Proteomes" id="UP000501443">
    <property type="component" value="Chromosome 2"/>
</dbReference>